<comment type="cofactor">
    <cofactor evidence="2">
        <name>[4Fe-4S] cluster</name>
        <dbReference type="ChEBI" id="CHEBI:49883"/>
    </cofactor>
</comment>
<dbReference type="Gene3D" id="1.10.340.30">
    <property type="entry name" value="Hypothetical protein, domain 2"/>
    <property type="match status" value="1"/>
</dbReference>
<dbReference type="GO" id="GO:0006284">
    <property type="term" value="P:base-excision repair"/>
    <property type="evidence" value="ECO:0007669"/>
    <property type="project" value="InterPro"/>
</dbReference>
<dbReference type="AlphaFoldDB" id="A0AAU9LEL8"/>
<dbReference type="Gene3D" id="3.40.630.30">
    <property type="match status" value="1"/>
</dbReference>
<dbReference type="PROSITE" id="PS51186">
    <property type="entry name" value="GNAT"/>
    <property type="match status" value="1"/>
</dbReference>
<dbReference type="PROSITE" id="PS01155">
    <property type="entry name" value="ENDONUCLEASE_III_2"/>
    <property type="match status" value="1"/>
</dbReference>
<evidence type="ECO:0000256" key="2">
    <source>
        <dbReference type="ARBA" id="ARBA00001966"/>
    </source>
</evidence>
<dbReference type="CDD" id="cd00056">
    <property type="entry name" value="ENDO3c"/>
    <property type="match status" value="1"/>
</dbReference>
<dbReference type="InterPro" id="IPR016181">
    <property type="entry name" value="Acyl_CoA_acyltransferase"/>
</dbReference>
<reference evidence="15" key="1">
    <citation type="submission" date="2021-11" db="EMBL/GenBank/DDBJ databases">
        <authorList>
            <person name="Islam A."/>
            <person name="Islam S."/>
            <person name="Flora M.S."/>
            <person name="Rahman M."/>
            <person name="Ziaur R.M."/>
            <person name="Epstein J.H."/>
            <person name="Hassan M."/>
            <person name="Klassen M."/>
            <person name="Woodard K."/>
            <person name="Webb A."/>
            <person name="Webby R.J."/>
            <person name="El Zowalaty M.E."/>
        </authorList>
    </citation>
    <scope>NUCLEOTIDE SEQUENCE</scope>
    <source>
        <strain evidence="15">Pbs3</strain>
    </source>
</reference>
<feature type="domain" description="N-acetyltransferase" evidence="14">
    <location>
        <begin position="518"/>
        <end position="579"/>
    </location>
</feature>
<dbReference type="InterPro" id="IPR015797">
    <property type="entry name" value="NUDIX_hydrolase-like_dom_sf"/>
</dbReference>
<dbReference type="GO" id="GO:0016747">
    <property type="term" value="F:acyltransferase activity, transferring groups other than amino-acyl groups"/>
    <property type="evidence" value="ECO:0007669"/>
    <property type="project" value="InterPro"/>
</dbReference>
<dbReference type="Gene3D" id="3.90.79.10">
    <property type="entry name" value="Nucleoside Triphosphate Pyrophosphohydrolase"/>
    <property type="match status" value="1"/>
</dbReference>
<evidence type="ECO:0000256" key="4">
    <source>
        <dbReference type="ARBA" id="ARBA00012045"/>
    </source>
</evidence>
<dbReference type="PANTHER" id="PTHR42944">
    <property type="entry name" value="ADENINE DNA GLYCOSYLASE"/>
    <property type="match status" value="1"/>
</dbReference>
<dbReference type="InterPro" id="IPR004036">
    <property type="entry name" value="Endonuclease-III-like_CS2"/>
</dbReference>
<dbReference type="Pfam" id="PF00633">
    <property type="entry name" value="HHH"/>
    <property type="match status" value="1"/>
</dbReference>
<dbReference type="GO" id="GO:0000701">
    <property type="term" value="F:purine-specific mismatch base pair DNA N-glycosylase activity"/>
    <property type="evidence" value="ECO:0007669"/>
    <property type="project" value="UniProtKB-EC"/>
</dbReference>
<dbReference type="InterPro" id="IPR044298">
    <property type="entry name" value="MIG/MutY"/>
</dbReference>
<dbReference type="GO" id="GO:0046872">
    <property type="term" value="F:metal ion binding"/>
    <property type="evidence" value="ECO:0007669"/>
    <property type="project" value="UniProtKB-KW"/>
</dbReference>
<keyword evidence="13" id="KW-0326">Glycosidase</keyword>
<dbReference type="InterPro" id="IPR003265">
    <property type="entry name" value="HhH-GPD_domain"/>
</dbReference>
<keyword evidence="7" id="KW-0479">Metal-binding</keyword>
<evidence type="ECO:0000256" key="7">
    <source>
        <dbReference type="ARBA" id="ARBA00022723"/>
    </source>
</evidence>
<evidence type="ECO:0000256" key="5">
    <source>
        <dbReference type="ARBA" id="ARBA00022023"/>
    </source>
</evidence>
<dbReference type="SUPFAM" id="SSF48150">
    <property type="entry name" value="DNA-glycosylase"/>
    <property type="match status" value="1"/>
</dbReference>
<comment type="catalytic activity">
    <reaction evidence="1">
        <text>Hydrolyzes free adenine bases from 7,8-dihydro-8-oxoguanine:adenine mismatched double-stranded DNA, leaving an apurinic site.</text>
        <dbReference type="EC" id="3.2.2.31"/>
    </reaction>
</comment>
<evidence type="ECO:0000313" key="15">
    <source>
        <dbReference type="EMBL" id="CAH0482116.1"/>
    </source>
</evidence>
<dbReference type="SMART" id="SM00478">
    <property type="entry name" value="ENDO3c"/>
    <property type="match status" value="1"/>
</dbReference>
<dbReference type="Pfam" id="PF00730">
    <property type="entry name" value="HhH-GPD"/>
    <property type="match status" value="1"/>
</dbReference>
<keyword evidence="11" id="KW-0411">Iron-sulfur</keyword>
<dbReference type="InterPro" id="IPR000182">
    <property type="entry name" value="GNAT_dom"/>
</dbReference>
<dbReference type="InterPro" id="IPR000445">
    <property type="entry name" value="HhH_motif"/>
</dbReference>
<evidence type="ECO:0000256" key="12">
    <source>
        <dbReference type="ARBA" id="ARBA00023204"/>
    </source>
</evidence>
<comment type="similarity">
    <text evidence="3">Belongs to the Nth/MutY family.</text>
</comment>
<evidence type="ECO:0000259" key="14">
    <source>
        <dbReference type="PROSITE" id="PS51186"/>
    </source>
</evidence>
<dbReference type="EC" id="3.2.2.31" evidence="4"/>
<keyword evidence="10" id="KW-0408">Iron</keyword>
<gene>
    <name evidence="15" type="ORF">PBS003_LOCUS8713</name>
</gene>
<evidence type="ECO:0000256" key="10">
    <source>
        <dbReference type="ARBA" id="ARBA00023004"/>
    </source>
</evidence>
<organism evidence="15 16">
    <name type="scientific">Peronospora belbahrii</name>
    <dbReference type="NCBI Taxonomy" id="622444"/>
    <lineage>
        <taxon>Eukaryota</taxon>
        <taxon>Sar</taxon>
        <taxon>Stramenopiles</taxon>
        <taxon>Oomycota</taxon>
        <taxon>Peronosporomycetes</taxon>
        <taxon>Peronosporales</taxon>
        <taxon>Peronosporaceae</taxon>
        <taxon>Peronospora</taxon>
    </lineage>
</organism>
<name>A0AAU9LEL8_9STRA</name>
<evidence type="ECO:0000256" key="6">
    <source>
        <dbReference type="ARBA" id="ARBA00022485"/>
    </source>
</evidence>
<dbReference type="Gene3D" id="1.10.1670.10">
    <property type="entry name" value="Helix-hairpin-Helix base-excision DNA repair enzymes (C-terminal)"/>
    <property type="match status" value="1"/>
</dbReference>
<dbReference type="GO" id="GO:0034039">
    <property type="term" value="F:8-oxo-7,8-dihydroguanine DNA N-glycosylase activity"/>
    <property type="evidence" value="ECO:0007669"/>
    <property type="project" value="TreeGrafter"/>
</dbReference>
<keyword evidence="12" id="KW-0234">DNA repair</keyword>
<proteinExistence type="inferred from homology"/>
<keyword evidence="6" id="KW-0004">4Fe-4S</keyword>
<evidence type="ECO:0000256" key="1">
    <source>
        <dbReference type="ARBA" id="ARBA00000843"/>
    </source>
</evidence>
<dbReference type="GO" id="GO:0006298">
    <property type="term" value="P:mismatch repair"/>
    <property type="evidence" value="ECO:0007669"/>
    <property type="project" value="TreeGrafter"/>
</dbReference>
<comment type="caution">
    <text evidence="15">The sequence shown here is derived from an EMBL/GenBank/DDBJ whole genome shotgun (WGS) entry which is preliminary data.</text>
</comment>
<dbReference type="InterPro" id="IPR011257">
    <property type="entry name" value="DNA_glycosylase"/>
</dbReference>
<dbReference type="SUPFAM" id="SSF55729">
    <property type="entry name" value="Acyl-CoA N-acyltransferases (Nat)"/>
    <property type="match status" value="1"/>
</dbReference>
<dbReference type="Proteomes" id="UP001160483">
    <property type="component" value="Unassembled WGS sequence"/>
</dbReference>
<evidence type="ECO:0000313" key="16">
    <source>
        <dbReference type="Proteomes" id="UP001160483"/>
    </source>
</evidence>
<dbReference type="SUPFAM" id="SSF55811">
    <property type="entry name" value="Nudix"/>
    <property type="match status" value="1"/>
</dbReference>
<dbReference type="FunFam" id="1.10.340.30:FF:000002">
    <property type="entry name" value="Adenine DNA glycosylase"/>
    <property type="match status" value="1"/>
</dbReference>
<keyword evidence="9" id="KW-0378">Hydrolase</keyword>
<evidence type="ECO:0000256" key="13">
    <source>
        <dbReference type="ARBA" id="ARBA00023295"/>
    </source>
</evidence>
<dbReference type="GO" id="GO:0035485">
    <property type="term" value="F:adenine/guanine mispair binding"/>
    <property type="evidence" value="ECO:0007669"/>
    <property type="project" value="TreeGrafter"/>
</dbReference>
<sequence>MPPKASSRPAASSLDMEDLIKYEGGVNAISCNVKTVSTYHESTRHEFKSHELLTTRTELLDWYDMHRRKLPWRGDPPPYVTTAIHTSQKKTNKNDDAGKQTGLDAFLKVLVKEEPGAGRTTAMKVKPYETWVSEIMLQQTRVDTVVEYFLRWIDKFPTVAALAKSNEEDVNAMWAGLGYYRRARMLHAGAKYVMEKYNGELPSTVDQLLTIPGIGPYTAGAIASIAFDQREPLVDGNVIRVMARMRAVGADPKNKQLIKFSWKAASELVSGCDRPGALNQALMELGATVCTVQNPQCSDCPVKSVCLALEKTSAAKLKSKCSTVSQASAEACSICDYTRVTEWDETQTEVTKYPLKAKKNDARQEVICVTVVSSPADDIIPRKRKAAKSIEDSSPSDWKFLMVKRSKEGLLAGQWEFLHTKMSDGDQIPPFSKRKTFMDTQLTDILGTSAFSQSSRLIMERHDIGELTHIFSHVKHHMGIEHLHFHSTPDVIPRVFKSDNMRWITMDEMEQLGITTGECIAQACRQPQCGAVYLHVKADNLSARHFYEKNGFQNLRFLQDYYMIDGVRHDAFLYICYVNGATSQQSDWFNLITRPLFALFSIALFGWKKIVEGFTAENFRDTTTSEKLAPMTLSATVKTADLVPRWS</sequence>
<evidence type="ECO:0000256" key="3">
    <source>
        <dbReference type="ARBA" id="ARBA00008343"/>
    </source>
</evidence>
<evidence type="ECO:0000256" key="11">
    <source>
        <dbReference type="ARBA" id="ARBA00023014"/>
    </source>
</evidence>
<dbReference type="GO" id="GO:0032357">
    <property type="term" value="F:oxidized purine DNA binding"/>
    <property type="evidence" value="ECO:0007669"/>
    <property type="project" value="TreeGrafter"/>
</dbReference>
<dbReference type="InterPro" id="IPR023170">
    <property type="entry name" value="HhH_base_excis_C"/>
</dbReference>
<dbReference type="EMBL" id="CAKKTJ010000332">
    <property type="protein sequence ID" value="CAH0482116.1"/>
    <property type="molecule type" value="Genomic_DNA"/>
</dbReference>
<evidence type="ECO:0000256" key="9">
    <source>
        <dbReference type="ARBA" id="ARBA00022801"/>
    </source>
</evidence>
<protein>
    <recommendedName>
        <fullName evidence="5">Adenine DNA glycosylase</fullName>
        <ecNumber evidence="4">3.2.2.31</ecNumber>
    </recommendedName>
</protein>
<dbReference type="PANTHER" id="PTHR42944:SF1">
    <property type="entry name" value="ADENINE DNA GLYCOSYLASE"/>
    <property type="match status" value="1"/>
</dbReference>
<evidence type="ECO:0000256" key="8">
    <source>
        <dbReference type="ARBA" id="ARBA00022763"/>
    </source>
</evidence>
<keyword evidence="8" id="KW-0227">DNA damage</keyword>
<accession>A0AAU9LEL8</accession>
<dbReference type="GO" id="GO:0051539">
    <property type="term" value="F:4 iron, 4 sulfur cluster binding"/>
    <property type="evidence" value="ECO:0007669"/>
    <property type="project" value="UniProtKB-KW"/>
</dbReference>
<dbReference type="GO" id="GO:0005634">
    <property type="term" value="C:nucleus"/>
    <property type="evidence" value="ECO:0007669"/>
    <property type="project" value="TreeGrafter"/>
</dbReference>